<dbReference type="EMBL" id="AUWU02000009">
    <property type="protein sequence ID" value="KAH0569549.1"/>
    <property type="molecule type" value="Genomic_DNA"/>
</dbReference>
<dbReference type="RefSeq" id="XP_067760322.1">
    <property type="nucleotide sequence ID" value="XM_067912265.1"/>
</dbReference>
<keyword evidence="2" id="KW-1185">Reference proteome</keyword>
<proteinExistence type="predicted"/>
<reference evidence="1 2" key="1">
    <citation type="journal article" date="2014" name="PLoS Genet.">
        <title>The Genome of Spironucleus salmonicida Highlights a Fish Pathogen Adapted to Fluctuating Environments.</title>
        <authorList>
            <person name="Xu F."/>
            <person name="Jerlstrom-Hultqvist J."/>
            <person name="Einarsson E."/>
            <person name="Astvaldsson A."/>
            <person name="Svard S.G."/>
            <person name="Andersson J.O."/>
        </authorList>
    </citation>
    <scope>NUCLEOTIDE SEQUENCE [LARGE SCALE GENOMIC DNA]</scope>
    <source>
        <strain evidence="1 2">ATCC 50377</strain>
    </source>
</reference>
<dbReference type="KEGG" id="ssao:94302526"/>
<organism evidence="1 2">
    <name type="scientific">Spironucleus salmonicida</name>
    <dbReference type="NCBI Taxonomy" id="348837"/>
    <lineage>
        <taxon>Eukaryota</taxon>
        <taxon>Metamonada</taxon>
        <taxon>Diplomonadida</taxon>
        <taxon>Hexamitidae</taxon>
        <taxon>Hexamitinae</taxon>
        <taxon>Spironucleus</taxon>
    </lineage>
</organism>
<accession>A0A9P8LJK4</accession>
<sequence>MQQKRKHNILTRTGAALRWSCTICLCTICSALSIRRTIEYTILGSPSFHQNVYYVRLCACGVRDSVQKGPGGPSAQAANQYFLPSTISLSSAYHPRSSFVRYVHGTHFSDPTRVTGRYDRPSMVLQCLTACGWSSVSN</sequence>
<evidence type="ECO:0000313" key="2">
    <source>
        <dbReference type="Proteomes" id="UP000018208"/>
    </source>
</evidence>
<protein>
    <submittedName>
        <fullName evidence="1">Uncharacterized protein</fullName>
    </submittedName>
</protein>
<evidence type="ECO:0000313" key="1">
    <source>
        <dbReference type="EMBL" id="KAH0569549.1"/>
    </source>
</evidence>
<dbReference type="Proteomes" id="UP000018208">
    <property type="component" value="Unassembled WGS sequence"/>
</dbReference>
<dbReference type="AlphaFoldDB" id="A0A9P8LJK4"/>
<dbReference type="GeneID" id="94302526"/>
<name>A0A9P8LJK4_9EUKA</name>
<gene>
    <name evidence="1" type="ORF">SS50377_28503</name>
</gene>
<comment type="caution">
    <text evidence="1">The sequence shown here is derived from an EMBL/GenBank/DDBJ whole genome shotgun (WGS) entry which is preliminary data.</text>
</comment>